<sequence>MKELDITIIKNTQRETATLGIDRATSTLSITFTDGTKKTYSDIDIYTCFGLLRREFSEIAFLCKGSKVSVYPSAMASQMSSGLVAYDVTMSEPDAELVRIFDYEENNLTNDINEQIAYRNKWAESLQTR</sequence>
<organism evidence="1 2">
    <name type="scientific">Pseudomonas simiae</name>
    <dbReference type="NCBI Taxonomy" id="321846"/>
    <lineage>
        <taxon>Bacteria</taxon>
        <taxon>Pseudomonadati</taxon>
        <taxon>Pseudomonadota</taxon>
        <taxon>Gammaproteobacteria</taxon>
        <taxon>Pseudomonadales</taxon>
        <taxon>Pseudomonadaceae</taxon>
        <taxon>Pseudomonas</taxon>
    </lineage>
</organism>
<evidence type="ECO:0000313" key="2">
    <source>
        <dbReference type="Proteomes" id="UP000027308"/>
    </source>
</evidence>
<accession>A0A1N7UD21</accession>
<gene>
    <name evidence="1" type="ORF">PS417_15605</name>
</gene>
<name>A0A1N7UD21_9PSED</name>
<reference evidence="1 2" key="1">
    <citation type="submission" date="2014-05" db="EMBL/GenBank/DDBJ databases">
        <title>Pseudomonas simiae WCS417.</title>
        <authorList>
            <person name="Berendsen R.L."/>
        </authorList>
    </citation>
    <scope>NUCLEOTIDE SEQUENCE [LARGE SCALE GENOMIC DNA]</scope>
    <source>
        <strain evidence="1 2">WCS417</strain>
    </source>
</reference>
<dbReference type="Proteomes" id="UP000027308">
    <property type="component" value="Chromosome"/>
</dbReference>
<dbReference type="RefSeq" id="WP_010209867.1">
    <property type="nucleotide sequence ID" value="NZ_CP007637.1"/>
</dbReference>
<evidence type="ECO:0000313" key="1">
    <source>
        <dbReference type="EMBL" id="AIB36981.1"/>
    </source>
</evidence>
<protein>
    <submittedName>
        <fullName evidence="1">Uncharacterized protein</fullName>
    </submittedName>
</protein>
<proteinExistence type="predicted"/>
<dbReference type="OrthoDB" id="775526at2"/>
<dbReference type="EMBL" id="CP007637">
    <property type="protein sequence ID" value="AIB36981.1"/>
    <property type="molecule type" value="Genomic_DNA"/>
</dbReference>
<dbReference type="AlphaFoldDB" id="A0A1N7UD21"/>